<evidence type="ECO:0000313" key="2">
    <source>
        <dbReference type="EMBL" id="ONK75186.1"/>
    </source>
</evidence>
<sequence length="127" mass="14128">MMAPVGLEYPYPHRVTKIGEEEWDRMGQYHIGSSGSILNLYKSPNKSTVMSLLTISTSGASLRASRGVDSEHAAETIASRASEIDKLRRELDESNGKGRRLDKTLQERDHAKAQVEVEKQAVVHAKH</sequence>
<name>A0A5P1F9X0_ASPOF</name>
<accession>A0A5P1F9X0</accession>
<feature type="region of interest" description="Disordered" evidence="1">
    <location>
        <begin position="88"/>
        <end position="127"/>
    </location>
</feature>
<evidence type="ECO:0000313" key="3">
    <source>
        <dbReference type="Proteomes" id="UP000243459"/>
    </source>
</evidence>
<proteinExistence type="predicted"/>
<dbReference type="Gramene" id="ONK75186">
    <property type="protein sequence ID" value="ONK75186"/>
    <property type="gene ID" value="A4U43_C03F14260"/>
</dbReference>
<dbReference type="Proteomes" id="UP000243459">
    <property type="component" value="Chromosome 3"/>
</dbReference>
<reference evidence="3" key="1">
    <citation type="journal article" date="2017" name="Nat. Commun.">
        <title>The asparagus genome sheds light on the origin and evolution of a young Y chromosome.</title>
        <authorList>
            <person name="Harkess A."/>
            <person name="Zhou J."/>
            <person name="Xu C."/>
            <person name="Bowers J.E."/>
            <person name="Van der Hulst R."/>
            <person name="Ayyampalayam S."/>
            <person name="Mercati F."/>
            <person name="Riccardi P."/>
            <person name="McKain M.R."/>
            <person name="Kakrana A."/>
            <person name="Tang H."/>
            <person name="Ray J."/>
            <person name="Groenendijk J."/>
            <person name="Arikit S."/>
            <person name="Mathioni S.M."/>
            <person name="Nakano M."/>
            <person name="Shan H."/>
            <person name="Telgmann-Rauber A."/>
            <person name="Kanno A."/>
            <person name="Yue Z."/>
            <person name="Chen H."/>
            <person name="Li W."/>
            <person name="Chen Y."/>
            <person name="Xu X."/>
            <person name="Zhang Y."/>
            <person name="Luo S."/>
            <person name="Chen H."/>
            <person name="Gao J."/>
            <person name="Mao Z."/>
            <person name="Pires J.C."/>
            <person name="Luo M."/>
            <person name="Kudrna D."/>
            <person name="Wing R.A."/>
            <person name="Meyers B.C."/>
            <person name="Yi K."/>
            <person name="Kong H."/>
            <person name="Lavrijsen P."/>
            <person name="Sunseri F."/>
            <person name="Falavigna A."/>
            <person name="Ye Y."/>
            <person name="Leebens-Mack J.H."/>
            <person name="Chen G."/>
        </authorList>
    </citation>
    <scope>NUCLEOTIDE SEQUENCE [LARGE SCALE GENOMIC DNA]</scope>
    <source>
        <strain evidence="3">cv. DH0086</strain>
    </source>
</reference>
<protein>
    <submittedName>
        <fullName evidence="2">Uncharacterized protein</fullName>
    </submittedName>
</protein>
<organism evidence="2 3">
    <name type="scientific">Asparagus officinalis</name>
    <name type="common">Garden asparagus</name>
    <dbReference type="NCBI Taxonomy" id="4686"/>
    <lineage>
        <taxon>Eukaryota</taxon>
        <taxon>Viridiplantae</taxon>
        <taxon>Streptophyta</taxon>
        <taxon>Embryophyta</taxon>
        <taxon>Tracheophyta</taxon>
        <taxon>Spermatophyta</taxon>
        <taxon>Magnoliopsida</taxon>
        <taxon>Liliopsida</taxon>
        <taxon>Asparagales</taxon>
        <taxon>Asparagaceae</taxon>
        <taxon>Asparagoideae</taxon>
        <taxon>Asparagus</taxon>
    </lineage>
</organism>
<gene>
    <name evidence="2" type="ORF">A4U43_C03F14260</name>
</gene>
<keyword evidence="3" id="KW-1185">Reference proteome</keyword>
<feature type="compositionally biased region" description="Basic and acidic residues" evidence="1">
    <location>
        <begin position="88"/>
        <end position="121"/>
    </location>
</feature>
<dbReference type="AlphaFoldDB" id="A0A5P1F9X0"/>
<dbReference type="EMBL" id="CM007383">
    <property type="protein sequence ID" value="ONK75186.1"/>
    <property type="molecule type" value="Genomic_DNA"/>
</dbReference>
<evidence type="ECO:0000256" key="1">
    <source>
        <dbReference type="SAM" id="MobiDB-lite"/>
    </source>
</evidence>